<dbReference type="AlphaFoldDB" id="K4L238"/>
<dbReference type="GO" id="GO:0008198">
    <property type="term" value="F:ferrous iron binding"/>
    <property type="evidence" value="ECO:0007669"/>
    <property type="project" value="TreeGrafter"/>
</dbReference>
<dbReference type="eggNOG" id="COG3751">
    <property type="taxonomic scope" value="Bacteria"/>
</dbReference>
<dbReference type="GO" id="GO:0071456">
    <property type="term" value="P:cellular response to hypoxia"/>
    <property type="evidence" value="ECO:0007669"/>
    <property type="project" value="TreeGrafter"/>
</dbReference>
<dbReference type="EMBL" id="CP003746">
    <property type="protein sequence ID" value="AFV00218.1"/>
    <property type="molecule type" value="Genomic_DNA"/>
</dbReference>
<dbReference type="Pfam" id="PF13640">
    <property type="entry name" value="2OG-FeII_Oxy_3"/>
    <property type="match status" value="1"/>
</dbReference>
<dbReference type="OrthoDB" id="9783171at2"/>
<dbReference type="RefSeq" id="WP_015048370.1">
    <property type="nucleotide sequence ID" value="NC_018868.3"/>
</dbReference>
<dbReference type="InterPro" id="IPR044862">
    <property type="entry name" value="Pro_4_hyd_alph_FE2OG_OXY"/>
</dbReference>
<dbReference type="InterPro" id="IPR006620">
    <property type="entry name" value="Pro_4_hyd_alph"/>
</dbReference>
<dbReference type="InterPro" id="IPR005123">
    <property type="entry name" value="Oxoglu/Fe-dep_dioxygenase_dom"/>
</dbReference>
<keyword evidence="2" id="KW-0479">Metal-binding</keyword>
<dbReference type="HOGENOM" id="CLU_022206_1_0_6"/>
<organism evidence="8 9">
    <name type="scientific">Simiduia agarivorans (strain DSM 21679 / JCM 13881 / BCRC 17597 / SA1)</name>
    <dbReference type="NCBI Taxonomy" id="1117647"/>
    <lineage>
        <taxon>Bacteria</taxon>
        <taxon>Pseudomonadati</taxon>
        <taxon>Pseudomonadota</taxon>
        <taxon>Gammaproteobacteria</taxon>
        <taxon>Cellvibrionales</taxon>
        <taxon>Cellvibrionaceae</taxon>
        <taxon>Simiduia</taxon>
    </lineage>
</organism>
<keyword evidence="4" id="KW-0223">Dioxygenase</keyword>
<dbReference type="SMART" id="SM00702">
    <property type="entry name" value="P4Hc"/>
    <property type="match status" value="1"/>
</dbReference>
<evidence type="ECO:0000259" key="7">
    <source>
        <dbReference type="PROSITE" id="PS51471"/>
    </source>
</evidence>
<dbReference type="PANTHER" id="PTHR12907:SF26">
    <property type="entry name" value="HIF PROLYL HYDROXYLASE, ISOFORM C"/>
    <property type="match status" value="1"/>
</dbReference>
<protein>
    <submittedName>
        <fullName evidence="8">Prolyl 4-hydroxylase subunit alpha</fullName>
    </submittedName>
</protein>
<dbReference type="GO" id="GO:0031543">
    <property type="term" value="F:peptidyl-proline dioxygenase activity"/>
    <property type="evidence" value="ECO:0007669"/>
    <property type="project" value="TreeGrafter"/>
</dbReference>
<evidence type="ECO:0000313" key="9">
    <source>
        <dbReference type="Proteomes" id="UP000000466"/>
    </source>
</evidence>
<reference evidence="8 9" key="1">
    <citation type="journal article" date="2013" name="Genome Announc.">
        <title>Complete genome sequence of Simiduia agarivorans SA1(T), a marine bacterium able to degrade a variety of polysaccharides.</title>
        <authorList>
            <person name="Lin S.Y."/>
            <person name="Shieh W.Y."/>
            <person name="Chen J.S."/>
            <person name="Tang S.L."/>
        </authorList>
    </citation>
    <scope>NUCLEOTIDE SEQUENCE [LARGE SCALE GENOMIC DNA]</scope>
    <source>
        <strain evidence="9">DSM 21679 / JCM 13881 / BCRC 17597 / SA1</strain>
    </source>
</reference>
<dbReference type="STRING" id="1117647.M5M_15425"/>
<keyword evidence="6" id="KW-0408">Iron</keyword>
<gene>
    <name evidence="8" type="ordered locus">M5M_15425</name>
</gene>
<keyword evidence="5" id="KW-0560">Oxidoreductase</keyword>
<dbReference type="Gene3D" id="2.60.120.620">
    <property type="entry name" value="q2cbj1_9rhob like domain"/>
    <property type="match status" value="1"/>
</dbReference>
<dbReference type="KEGG" id="saga:M5M_15425"/>
<evidence type="ECO:0000256" key="1">
    <source>
        <dbReference type="ARBA" id="ARBA00001961"/>
    </source>
</evidence>
<sequence>MATLPLTTDSGDDGGHYLDLLANQGWALLPGFLSAELTAGLRWEAMQSNDWKRAGIGLEGATHNTIRRDHTIWMDGKTPAQAQYQGLMEDIRLAVNRAFFAGLFEYESHFAHYPPGAFYRKHVDALRGRGARVLTSVCYLNPNWCAEDGGQLVMYNEQDTDILARIEPNGGDLLLFWSERFPHEVLPARADRYSIAGWFRRNLETANPL</sequence>
<dbReference type="InterPro" id="IPR051559">
    <property type="entry name" value="HIF_prolyl_hydroxylases"/>
</dbReference>
<accession>K4L238</accession>
<evidence type="ECO:0000256" key="6">
    <source>
        <dbReference type="ARBA" id="ARBA00023004"/>
    </source>
</evidence>
<dbReference type="PANTHER" id="PTHR12907">
    <property type="entry name" value="EGL NINE HOMOLOG-RELATED"/>
    <property type="match status" value="1"/>
</dbReference>
<feature type="domain" description="Fe2OG dioxygenase" evidence="7">
    <location>
        <begin position="99"/>
        <end position="201"/>
    </location>
</feature>
<evidence type="ECO:0000256" key="5">
    <source>
        <dbReference type="ARBA" id="ARBA00023002"/>
    </source>
</evidence>
<keyword evidence="3" id="KW-0847">Vitamin C</keyword>
<dbReference type="Proteomes" id="UP000000466">
    <property type="component" value="Chromosome"/>
</dbReference>
<evidence type="ECO:0000256" key="4">
    <source>
        <dbReference type="ARBA" id="ARBA00022964"/>
    </source>
</evidence>
<comment type="cofactor">
    <cofactor evidence="1">
        <name>L-ascorbate</name>
        <dbReference type="ChEBI" id="CHEBI:38290"/>
    </cofactor>
</comment>
<dbReference type="PROSITE" id="PS51471">
    <property type="entry name" value="FE2OG_OXY"/>
    <property type="match status" value="1"/>
</dbReference>
<proteinExistence type="predicted"/>
<keyword evidence="9" id="KW-1185">Reference proteome</keyword>
<evidence type="ECO:0000313" key="8">
    <source>
        <dbReference type="EMBL" id="AFV00218.1"/>
    </source>
</evidence>
<evidence type="ECO:0000256" key="3">
    <source>
        <dbReference type="ARBA" id="ARBA00022896"/>
    </source>
</evidence>
<dbReference type="GO" id="GO:0031418">
    <property type="term" value="F:L-ascorbic acid binding"/>
    <property type="evidence" value="ECO:0007669"/>
    <property type="project" value="UniProtKB-KW"/>
</dbReference>
<evidence type="ECO:0000256" key="2">
    <source>
        <dbReference type="ARBA" id="ARBA00022723"/>
    </source>
</evidence>
<name>K4L238_SIMAS</name>